<feature type="domain" description="HTH araC/xylS-type" evidence="4">
    <location>
        <begin position="215"/>
        <end position="316"/>
    </location>
</feature>
<dbReference type="PROSITE" id="PS01124">
    <property type="entry name" value="HTH_ARAC_FAMILY_2"/>
    <property type="match status" value="1"/>
</dbReference>
<keyword evidence="3" id="KW-0804">Transcription</keyword>
<name>Q2XQ14_9NOCA</name>
<dbReference type="Gene3D" id="1.10.10.60">
    <property type="entry name" value="Homeodomain-like"/>
    <property type="match status" value="1"/>
</dbReference>
<sequence>MHTGGAHVVSTPEPVDWDEAEHVVSDAYFPHTLTPLARGSEPHVNVRSLQLGPLRLARIGWGAEVAVDSDHPGAYAVNIPLSGHIESVAAGLEVSSAQGQASVFRPDTAARITRWTEDCEIVGVKLDRDYLDREMHRILGRPDLGLPDQVDLTSEAGRSWMALLQSVVEQLRADEGLWRNPLVADQLSGALTSAFVLAVMPNAGAGTAARPRIVKRVLDRIHEDPAQPWTTADMAELAGVSVRRLQEGFREYLGVCPRDYLLDLRLERIHEELAAGDPATTSVTDVALRWGMTHTGRFAAAYRRKYGVAPSATLRG</sequence>
<dbReference type="InterPro" id="IPR035418">
    <property type="entry name" value="AraC-bd_2"/>
</dbReference>
<dbReference type="InterPro" id="IPR009057">
    <property type="entry name" value="Homeodomain-like_sf"/>
</dbReference>
<dbReference type="InterPro" id="IPR018062">
    <property type="entry name" value="HTH_AraC-typ_CS"/>
</dbReference>
<dbReference type="GO" id="GO:0003700">
    <property type="term" value="F:DNA-binding transcription factor activity"/>
    <property type="evidence" value="ECO:0007669"/>
    <property type="project" value="InterPro"/>
</dbReference>
<dbReference type="Pfam" id="PF12833">
    <property type="entry name" value="HTH_18"/>
    <property type="match status" value="1"/>
</dbReference>
<reference evidence="5" key="1">
    <citation type="submission" date="2005-10" db="EMBL/GenBank/DDBJ databases">
        <title>Catecho1, 2-dioxygenase/phenol hydroxylase operons from Nocardia sp. C-14-1.</title>
        <authorList>
            <person name="Fang P."/>
            <person name="Xu D."/>
            <person name="Zhang Y."/>
            <person name="Cao W."/>
            <person name="Zhao J."/>
            <person name="Zhu Y."/>
            <person name="Qin Z."/>
        </authorList>
    </citation>
    <scope>NUCLEOTIDE SEQUENCE</scope>
    <source>
        <strain evidence="5">C-14-1</strain>
    </source>
</reference>
<proteinExistence type="predicted"/>
<evidence type="ECO:0000313" key="5">
    <source>
        <dbReference type="EMBL" id="ABB82576.1"/>
    </source>
</evidence>
<dbReference type="InterPro" id="IPR018060">
    <property type="entry name" value="HTH_AraC"/>
</dbReference>
<dbReference type="GO" id="GO:0043565">
    <property type="term" value="F:sequence-specific DNA binding"/>
    <property type="evidence" value="ECO:0007669"/>
    <property type="project" value="InterPro"/>
</dbReference>
<protein>
    <submittedName>
        <fullName evidence="5">Transcriptional regulator</fullName>
    </submittedName>
</protein>
<dbReference type="PANTHER" id="PTHR46796">
    <property type="entry name" value="HTH-TYPE TRANSCRIPTIONAL ACTIVATOR RHAS-RELATED"/>
    <property type="match status" value="1"/>
</dbReference>
<keyword evidence="2" id="KW-0238">DNA-binding</keyword>
<evidence type="ECO:0000259" key="4">
    <source>
        <dbReference type="PROSITE" id="PS01124"/>
    </source>
</evidence>
<evidence type="ECO:0000256" key="2">
    <source>
        <dbReference type="ARBA" id="ARBA00023125"/>
    </source>
</evidence>
<dbReference type="SUPFAM" id="SSF46689">
    <property type="entry name" value="Homeodomain-like"/>
    <property type="match status" value="1"/>
</dbReference>
<dbReference type="EMBL" id="DQ267826">
    <property type="protein sequence ID" value="ABB82576.1"/>
    <property type="molecule type" value="Genomic_DNA"/>
</dbReference>
<dbReference type="InterPro" id="IPR050204">
    <property type="entry name" value="AraC_XylS_family_regulators"/>
</dbReference>
<accession>Q2XQ14</accession>
<evidence type="ECO:0000256" key="3">
    <source>
        <dbReference type="ARBA" id="ARBA00023163"/>
    </source>
</evidence>
<organism evidence="5">
    <name type="scientific">Nocardia sp. C-14-1</name>
    <dbReference type="NCBI Taxonomy" id="312532"/>
    <lineage>
        <taxon>Bacteria</taxon>
        <taxon>Bacillati</taxon>
        <taxon>Actinomycetota</taxon>
        <taxon>Actinomycetes</taxon>
        <taxon>Mycobacteriales</taxon>
        <taxon>Nocardiaceae</taxon>
        <taxon>Nocardia</taxon>
    </lineage>
</organism>
<dbReference type="SMART" id="SM00342">
    <property type="entry name" value="HTH_ARAC"/>
    <property type="match status" value="1"/>
</dbReference>
<dbReference type="Pfam" id="PF14525">
    <property type="entry name" value="AraC_binding_2"/>
    <property type="match status" value="1"/>
</dbReference>
<dbReference type="AlphaFoldDB" id="Q2XQ14"/>
<dbReference type="PROSITE" id="PS00041">
    <property type="entry name" value="HTH_ARAC_FAMILY_1"/>
    <property type="match status" value="1"/>
</dbReference>
<dbReference type="PANTHER" id="PTHR46796:SF12">
    <property type="entry name" value="HTH-TYPE DNA-BINDING TRANSCRIPTIONAL ACTIVATOR EUTR"/>
    <property type="match status" value="1"/>
</dbReference>
<keyword evidence="1" id="KW-0805">Transcription regulation</keyword>
<evidence type="ECO:0000256" key="1">
    <source>
        <dbReference type="ARBA" id="ARBA00023015"/>
    </source>
</evidence>